<evidence type="ECO:0000313" key="2">
    <source>
        <dbReference type="Proteomes" id="UP001596135"/>
    </source>
</evidence>
<dbReference type="EMBL" id="JBHSRJ010000004">
    <property type="protein sequence ID" value="MFC6044086.1"/>
    <property type="molecule type" value="Genomic_DNA"/>
</dbReference>
<dbReference type="InterPro" id="IPR021441">
    <property type="entry name" value="DUF3090"/>
</dbReference>
<reference evidence="2" key="1">
    <citation type="journal article" date="2019" name="Int. J. Syst. Evol. Microbiol.">
        <title>The Global Catalogue of Microorganisms (GCM) 10K type strain sequencing project: providing services to taxonomists for standard genome sequencing and annotation.</title>
        <authorList>
            <consortium name="The Broad Institute Genomics Platform"/>
            <consortium name="The Broad Institute Genome Sequencing Center for Infectious Disease"/>
            <person name="Wu L."/>
            <person name="Ma J."/>
        </authorList>
    </citation>
    <scope>NUCLEOTIDE SEQUENCE [LARGE SCALE GENOMIC DNA]</scope>
    <source>
        <strain evidence="2">CCUG 54522</strain>
    </source>
</reference>
<comment type="caution">
    <text evidence="1">The sequence shown here is derived from an EMBL/GenBank/DDBJ whole genome shotgun (WGS) entry which is preliminary data.</text>
</comment>
<keyword evidence="2" id="KW-1185">Reference proteome</keyword>
<proteinExistence type="predicted"/>
<dbReference type="Pfam" id="PF11290">
    <property type="entry name" value="DUF3090"/>
    <property type="match status" value="1"/>
</dbReference>
<organism evidence="1 2">
    <name type="scientific">Nocardioides hankookensis</name>
    <dbReference type="NCBI Taxonomy" id="443157"/>
    <lineage>
        <taxon>Bacteria</taxon>
        <taxon>Bacillati</taxon>
        <taxon>Actinomycetota</taxon>
        <taxon>Actinomycetes</taxon>
        <taxon>Propionibacteriales</taxon>
        <taxon>Nocardioidaceae</taxon>
        <taxon>Nocardioides</taxon>
    </lineage>
</organism>
<dbReference type="NCBIfam" id="TIGR03847">
    <property type="entry name" value="conserved hypothetical protein"/>
    <property type="match status" value="1"/>
</dbReference>
<accession>A0ABW1LJI0</accession>
<protein>
    <submittedName>
        <fullName evidence="1">DUF3090 domain-containing protein</fullName>
    </submittedName>
</protein>
<evidence type="ECO:0000313" key="1">
    <source>
        <dbReference type="EMBL" id="MFC6044086.1"/>
    </source>
</evidence>
<gene>
    <name evidence="1" type="ORF">ACFPYL_13400</name>
</gene>
<sequence>MAPLVHGFDPPERFVAGTVGPPGQRTFFLQARSGARLVSVALEKQQVQALAERIDELLDEVLTSTHGDASIPAMAPLGLDDSDPLEQPIEEEFRAGTMTLSWDSSDERLVIEVFPYSEAAVITPEQVADLDEEDFEEPEPDEVFLVRIPAGTARAFVKRAEQVLGAGRPDCPFCGGPVDPEGHLCVRANGFRRRDP</sequence>
<dbReference type="Proteomes" id="UP001596135">
    <property type="component" value="Unassembled WGS sequence"/>
</dbReference>
<dbReference type="RefSeq" id="WP_379154811.1">
    <property type="nucleotide sequence ID" value="NZ_JBHSRJ010000004.1"/>
</dbReference>
<name>A0ABW1LJI0_9ACTN</name>